<evidence type="ECO:0000313" key="3">
    <source>
        <dbReference type="Proteomes" id="UP000638732"/>
    </source>
</evidence>
<dbReference type="GO" id="GO:0016757">
    <property type="term" value="F:glycosyltransferase activity"/>
    <property type="evidence" value="ECO:0007669"/>
    <property type="project" value="InterPro"/>
</dbReference>
<evidence type="ECO:0000313" key="2">
    <source>
        <dbReference type="EMBL" id="NCD70556.1"/>
    </source>
</evidence>
<evidence type="ECO:0000259" key="1">
    <source>
        <dbReference type="Pfam" id="PF00534"/>
    </source>
</evidence>
<feature type="domain" description="Glycosyl transferase family 1" evidence="1">
    <location>
        <begin position="185"/>
        <end position="329"/>
    </location>
</feature>
<gene>
    <name evidence="2" type="ORF">GSY63_14405</name>
</gene>
<dbReference type="InterPro" id="IPR001296">
    <property type="entry name" value="Glyco_trans_1"/>
</dbReference>
<reference evidence="2" key="2">
    <citation type="submission" date="2020-10" db="EMBL/GenBank/DDBJ databases">
        <title>Mucilaginibacter sp. nov., isolated from soil.</title>
        <authorList>
            <person name="Jeon C.O."/>
        </authorList>
    </citation>
    <scope>NUCLEOTIDE SEQUENCE</scope>
    <source>
        <strain evidence="2">R11</strain>
    </source>
</reference>
<protein>
    <submittedName>
        <fullName evidence="2">Glycosyltransferase</fullName>
    </submittedName>
</protein>
<proteinExistence type="predicted"/>
<dbReference type="CDD" id="cd03811">
    <property type="entry name" value="GT4_GT28_WabH-like"/>
    <property type="match status" value="1"/>
</dbReference>
<dbReference type="SUPFAM" id="SSF53756">
    <property type="entry name" value="UDP-Glycosyltransferase/glycogen phosphorylase"/>
    <property type="match status" value="1"/>
</dbReference>
<dbReference type="Proteomes" id="UP000638732">
    <property type="component" value="Unassembled WGS sequence"/>
</dbReference>
<dbReference type="AlphaFoldDB" id="A0A966DUK9"/>
<sequence length="364" mass="41796">MLPSDELGGAEQILRMIASYHLSIGDEVYIYFGVKRIDDGWSNLDTNKNAHLFYGKGGNISGLCYSFIFMLKVRSFFFERVYSSNVYYNGILGFYKKCGILRAKYLIGRESTSIFERYSGAKLLMYKFFYRLGYKNLDLLICQTEFMKQQLQNGIANIARNINLQVLHNPIDLRSIITQPEAQSEQFINRMKYIVSAGRLIKEKGFDILINAFHKISNKYKDVNLIILGEGKERDALQKNVYDLELNARVILPGRFDNVYPLFKHAKLCVVSSRIEGFPNTLLQMMSQNTNVISTLCVQEISNIKGLPTCYPNDVNGLATLMDENLLDNEENLNERVKEFAAYLGKNNIESYMMSISKYLDTND</sequence>
<organism evidence="2 3">
    <name type="scientific">Mucilaginibacter agri</name>
    <dbReference type="NCBI Taxonomy" id="2695265"/>
    <lineage>
        <taxon>Bacteria</taxon>
        <taxon>Pseudomonadati</taxon>
        <taxon>Bacteroidota</taxon>
        <taxon>Sphingobacteriia</taxon>
        <taxon>Sphingobacteriales</taxon>
        <taxon>Sphingobacteriaceae</taxon>
        <taxon>Mucilaginibacter</taxon>
    </lineage>
</organism>
<dbReference type="EMBL" id="WWEO01000043">
    <property type="protein sequence ID" value="NCD70556.1"/>
    <property type="molecule type" value="Genomic_DNA"/>
</dbReference>
<accession>A0A966DUK9</accession>
<comment type="caution">
    <text evidence="2">The sequence shown here is derived from an EMBL/GenBank/DDBJ whole genome shotgun (WGS) entry which is preliminary data.</text>
</comment>
<dbReference type="Pfam" id="PF00534">
    <property type="entry name" value="Glycos_transf_1"/>
    <property type="match status" value="1"/>
</dbReference>
<dbReference type="Gene3D" id="3.40.50.2000">
    <property type="entry name" value="Glycogen Phosphorylase B"/>
    <property type="match status" value="2"/>
</dbReference>
<name>A0A966DUK9_9SPHI</name>
<reference evidence="2" key="1">
    <citation type="submission" date="2020-01" db="EMBL/GenBank/DDBJ databases">
        <authorList>
            <person name="Seo Y.L."/>
        </authorList>
    </citation>
    <scope>NUCLEOTIDE SEQUENCE</scope>
    <source>
        <strain evidence="2">R11</strain>
    </source>
</reference>
<keyword evidence="3" id="KW-1185">Reference proteome</keyword>
<dbReference type="PANTHER" id="PTHR12526">
    <property type="entry name" value="GLYCOSYLTRANSFERASE"/>
    <property type="match status" value="1"/>
</dbReference>